<name>A0A0G0C7L3_9BACT</name>
<dbReference type="AlphaFoldDB" id="A0A0G0C7L3"/>
<dbReference type="Proteomes" id="UP000033995">
    <property type="component" value="Unassembled WGS sequence"/>
</dbReference>
<evidence type="ECO:0000313" key="1">
    <source>
        <dbReference type="EMBL" id="KKP47230.1"/>
    </source>
</evidence>
<reference evidence="1 2" key="1">
    <citation type="journal article" date="2015" name="Nature">
        <title>rRNA introns, odd ribosomes, and small enigmatic genomes across a large radiation of phyla.</title>
        <authorList>
            <person name="Brown C.T."/>
            <person name="Hug L.A."/>
            <person name="Thomas B.C."/>
            <person name="Sharon I."/>
            <person name="Castelle C.J."/>
            <person name="Singh A."/>
            <person name="Wilkins M.J."/>
            <person name="Williams K.H."/>
            <person name="Banfield J.F."/>
        </authorList>
    </citation>
    <scope>NUCLEOTIDE SEQUENCE [LARGE SCALE GENOMIC DNA]</scope>
</reference>
<protein>
    <submittedName>
        <fullName evidence="1">Uncharacterized protein</fullName>
    </submittedName>
</protein>
<sequence>MIPKIRITISTERGNHIIEVDPHVAGSLANGAMEEYEQLYDGHGNLINQENAEIAKDLVTADGSLRQVFNETVGSSKKS</sequence>
<proteinExistence type="predicted"/>
<comment type="caution">
    <text evidence="1">The sequence shown here is derived from an EMBL/GenBank/DDBJ whole genome shotgun (WGS) entry which is preliminary data.</text>
</comment>
<gene>
    <name evidence="1" type="ORF">UR38_C0005G0043</name>
</gene>
<dbReference type="EMBL" id="LBOZ01000005">
    <property type="protein sequence ID" value="KKP47230.1"/>
    <property type="molecule type" value="Genomic_DNA"/>
</dbReference>
<organism evidence="1 2">
    <name type="scientific">Candidatus Woesebacteria bacterium GW2011_GWA2_33_28</name>
    <dbReference type="NCBI Taxonomy" id="1618561"/>
    <lineage>
        <taxon>Bacteria</taxon>
        <taxon>Candidatus Woeseibacteriota</taxon>
    </lineage>
</organism>
<accession>A0A0G0C7L3</accession>
<evidence type="ECO:0000313" key="2">
    <source>
        <dbReference type="Proteomes" id="UP000033995"/>
    </source>
</evidence>